<comment type="caution">
    <text evidence="8">The sequence shown here is derived from an EMBL/GenBank/DDBJ whole genome shotgun (WGS) entry which is preliminary data.</text>
</comment>
<dbReference type="InterPro" id="IPR001765">
    <property type="entry name" value="Carbonic_anhydrase"/>
</dbReference>
<dbReference type="GO" id="GO:0015976">
    <property type="term" value="P:carbon utilization"/>
    <property type="evidence" value="ECO:0007669"/>
    <property type="project" value="InterPro"/>
</dbReference>
<dbReference type="PROSITE" id="PS00704">
    <property type="entry name" value="PROK_CO2_ANHYDRASE_1"/>
    <property type="match status" value="1"/>
</dbReference>
<dbReference type="RefSeq" id="WP_179428409.1">
    <property type="nucleotide sequence ID" value="NZ_JACBZP010000001.1"/>
</dbReference>
<gene>
    <name evidence="8" type="ORF">BJY26_002316</name>
</gene>
<evidence type="ECO:0000256" key="1">
    <source>
        <dbReference type="ARBA" id="ARBA00006217"/>
    </source>
</evidence>
<dbReference type="SMART" id="SM00947">
    <property type="entry name" value="Pro_CA"/>
    <property type="match status" value="1"/>
</dbReference>
<evidence type="ECO:0000313" key="9">
    <source>
        <dbReference type="Proteomes" id="UP000539111"/>
    </source>
</evidence>
<dbReference type="InterPro" id="IPR036874">
    <property type="entry name" value="Carbonic_anhydrase_sf"/>
</dbReference>
<evidence type="ECO:0000256" key="4">
    <source>
        <dbReference type="ARBA" id="ARBA00023239"/>
    </source>
</evidence>
<dbReference type="Proteomes" id="UP000539111">
    <property type="component" value="Unassembled WGS sequence"/>
</dbReference>
<keyword evidence="3 7" id="KW-0862">Zinc</keyword>
<name>A0A7Z0D350_9MICO</name>
<accession>A0A7Z0D350</accession>
<feature type="binding site" evidence="7">
    <location>
        <position position="57"/>
    </location>
    <ligand>
        <name>Zn(2+)</name>
        <dbReference type="ChEBI" id="CHEBI:29105"/>
    </ligand>
</feature>
<dbReference type="Gene3D" id="3.40.1050.10">
    <property type="entry name" value="Carbonic anhydrase"/>
    <property type="match status" value="1"/>
</dbReference>
<proteinExistence type="inferred from homology"/>
<evidence type="ECO:0000313" key="8">
    <source>
        <dbReference type="EMBL" id="NYI68010.1"/>
    </source>
</evidence>
<comment type="function">
    <text evidence="5">Catalyzes the reversible hydration of carbon dioxide to form bicarbonate.</text>
</comment>
<keyword evidence="4 8" id="KW-0456">Lyase</keyword>
<comment type="catalytic activity">
    <reaction evidence="6">
        <text>hydrogencarbonate + H(+) = CO2 + H2O</text>
        <dbReference type="Rhea" id="RHEA:10748"/>
        <dbReference type="ChEBI" id="CHEBI:15377"/>
        <dbReference type="ChEBI" id="CHEBI:15378"/>
        <dbReference type="ChEBI" id="CHEBI:16526"/>
        <dbReference type="ChEBI" id="CHEBI:17544"/>
        <dbReference type="EC" id="4.2.1.1"/>
    </reaction>
</comment>
<keyword evidence="9" id="KW-1185">Reference proteome</keyword>
<dbReference type="Pfam" id="PF00484">
    <property type="entry name" value="Pro_CA"/>
    <property type="match status" value="1"/>
</dbReference>
<evidence type="ECO:0000256" key="7">
    <source>
        <dbReference type="PIRSR" id="PIRSR601765-1"/>
    </source>
</evidence>
<comment type="similarity">
    <text evidence="1">Belongs to the beta-class carbonic anhydrase family.</text>
</comment>
<evidence type="ECO:0000256" key="6">
    <source>
        <dbReference type="ARBA" id="ARBA00048348"/>
    </source>
</evidence>
<keyword evidence="7" id="KW-0479">Metal-binding</keyword>
<dbReference type="InterPro" id="IPR015892">
    <property type="entry name" value="Carbonic_anhydrase_CS"/>
</dbReference>
<comment type="cofactor">
    <cofactor evidence="7">
        <name>Zn(2+)</name>
        <dbReference type="ChEBI" id="CHEBI:29105"/>
    </cofactor>
    <text evidence="7">Binds 1 zinc ion per subunit.</text>
</comment>
<dbReference type="SUPFAM" id="SSF53056">
    <property type="entry name" value="beta-carbonic anhydrase, cab"/>
    <property type="match status" value="1"/>
</dbReference>
<evidence type="ECO:0000256" key="2">
    <source>
        <dbReference type="ARBA" id="ARBA00012925"/>
    </source>
</evidence>
<dbReference type="EC" id="4.2.1.1" evidence="2"/>
<dbReference type="GO" id="GO:0008270">
    <property type="term" value="F:zinc ion binding"/>
    <property type="evidence" value="ECO:0007669"/>
    <property type="project" value="InterPro"/>
</dbReference>
<reference evidence="8 9" key="1">
    <citation type="submission" date="2020-07" db="EMBL/GenBank/DDBJ databases">
        <title>Sequencing the genomes of 1000 actinobacteria strains.</title>
        <authorList>
            <person name="Klenk H.-P."/>
        </authorList>
    </citation>
    <scope>NUCLEOTIDE SEQUENCE [LARGE SCALE GENOMIC DNA]</scope>
    <source>
        <strain evidence="8 9">DSM 26341</strain>
    </source>
</reference>
<feature type="binding site" evidence="7">
    <location>
        <position position="111"/>
    </location>
    <ligand>
        <name>Zn(2+)</name>
        <dbReference type="ChEBI" id="CHEBI:29105"/>
    </ligand>
</feature>
<organism evidence="8 9">
    <name type="scientific">Spelaeicoccus albus</name>
    <dbReference type="NCBI Taxonomy" id="1280376"/>
    <lineage>
        <taxon>Bacteria</taxon>
        <taxon>Bacillati</taxon>
        <taxon>Actinomycetota</taxon>
        <taxon>Actinomycetes</taxon>
        <taxon>Micrococcales</taxon>
        <taxon>Brevibacteriaceae</taxon>
        <taxon>Spelaeicoccus</taxon>
    </lineage>
</organism>
<protein>
    <recommendedName>
        <fullName evidence="2">carbonic anhydrase</fullName>
        <ecNumber evidence="2">4.2.1.1</ecNumber>
    </recommendedName>
</protein>
<evidence type="ECO:0000256" key="5">
    <source>
        <dbReference type="ARBA" id="ARBA00024993"/>
    </source>
</evidence>
<dbReference type="PANTHER" id="PTHR11002:SF79">
    <property type="entry name" value="CARBONIC ANHYDRASE 2"/>
    <property type="match status" value="1"/>
</dbReference>
<evidence type="ECO:0000256" key="3">
    <source>
        <dbReference type="ARBA" id="ARBA00022833"/>
    </source>
</evidence>
<dbReference type="PANTHER" id="PTHR11002">
    <property type="entry name" value="CARBONIC ANHYDRASE"/>
    <property type="match status" value="1"/>
</dbReference>
<sequence>MTSTQIQPTPADAWARLAAGNKRFTAGTPDHPNQGADRREYLQDQQHPFAMLFGCSDSRVAAELIFDVGLGDMFVVRTAGQVADTGVMGTLEYGVDILDIPLLVVLGHDECGAVTAARDTILSGTSPGGFMSDLVARILPNVLTAQKDGVDPADINSMVAVHTKHTAELLPERSLSLRAAVDAGRLAIAGVTYSLRDGEAHVVTTIGNL</sequence>
<feature type="binding site" evidence="7">
    <location>
        <position position="55"/>
    </location>
    <ligand>
        <name>Zn(2+)</name>
        <dbReference type="ChEBI" id="CHEBI:29105"/>
    </ligand>
</feature>
<feature type="binding site" evidence="7">
    <location>
        <position position="108"/>
    </location>
    <ligand>
        <name>Zn(2+)</name>
        <dbReference type="ChEBI" id="CHEBI:29105"/>
    </ligand>
</feature>
<dbReference type="GO" id="GO:0004089">
    <property type="term" value="F:carbonate dehydratase activity"/>
    <property type="evidence" value="ECO:0007669"/>
    <property type="project" value="UniProtKB-EC"/>
</dbReference>
<dbReference type="EMBL" id="JACBZP010000001">
    <property type="protein sequence ID" value="NYI68010.1"/>
    <property type="molecule type" value="Genomic_DNA"/>
</dbReference>
<dbReference type="AlphaFoldDB" id="A0A7Z0D350"/>
<dbReference type="CDD" id="cd03378">
    <property type="entry name" value="beta_CA_cladeC"/>
    <property type="match status" value="1"/>
</dbReference>